<evidence type="ECO:0000313" key="2">
    <source>
        <dbReference type="Proteomes" id="UP000252415"/>
    </source>
</evidence>
<reference evidence="1 2" key="1">
    <citation type="submission" date="2018-07" db="EMBL/GenBank/DDBJ databases">
        <title>Genomic Encyclopedia of Type Strains, Phase III (KMG-III): the genomes of soil and plant-associated and newly described type strains.</title>
        <authorList>
            <person name="Whitman W."/>
        </authorList>
    </citation>
    <scope>NUCLEOTIDE SEQUENCE [LARGE SCALE GENOMIC DNA]</scope>
    <source>
        <strain evidence="1 2">CECT 7506</strain>
    </source>
</reference>
<gene>
    <name evidence="1" type="ORF">DFP97_104313</name>
</gene>
<organism evidence="1 2">
    <name type="scientific">Paenibacillus prosopidis</name>
    <dbReference type="NCBI Taxonomy" id="630520"/>
    <lineage>
        <taxon>Bacteria</taxon>
        <taxon>Bacillati</taxon>
        <taxon>Bacillota</taxon>
        <taxon>Bacilli</taxon>
        <taxon>Bacillales</taxon>
        <taxon>Paenibacillaceae</taxon>
        <taxon>Paenibacillus</taxon>
    </lineage>
</organism>
<dbReference type="EMBL" id="QPJD01000004">
    <property type="protein sequence ID" value="RCW49655.1"/>
    <property type="molecule type" value="Genomic_DNA"/>
</dbReference>
<keyword evidence="2" id="KW-1185">Reference proteome</keyword>
<dbReference type="Proteomes" id="UP000252415">
    <property type="component" value="Unassembled WGS sequence"/>
</dbReference>
<proteinExistence type="predicted"/>
<accession>A0A368W8R4</accession>
<name>A0A368W8R4_9BACL</name>
<protein>
    <submittedName>
        <fullName evidence="1">Uncharacterized protein</fullName>
    </submittedName>
</protein>
<sequence length="30" mass="3628">MNHFIYQKIQLLTLTYYIGIKEIILMNKAN</sequence>
<comment type="caution">
    <text evidence="1">The sequence shown here is derived from an EMBL/GenBank/DDBJ whole genome shotgun (WGS) entry which is preliminary data.</text>
</comment>
<evidence type="ECO:0000313" key="1">
    <source>
        <dbReference type="EMBL" id="RCW49655.1"/>
    </source>
</evidence>
<dbReference type="AlphaFoldDB" id="A0A368W8R4"/>